<sequence length="80" mass="8686">MALSRGEAVSHHLHAPPDCRLPVDECIPGLWAAMHAQFPCGVHRLVAPVERQVLTVPVLRAPQPGPERAQQPSANHQAFS</sequence>
<evidence type="ECO:0000313" key="2">
    <source>
        <dbReference type="EMBL" id="KAG8091472.1"/>
    </source>
</evidence>
<feature type="region of interest" description="Disordered" evidence="1">
    <location>
        <begin position="60"/>
        <end position="80"/>
    </location>
</feature>
<name>A0A8J5WN23_ZIZPA</name>
<keyword evidence="3" id="KW-1185">Reference proteome</keyword>
<reference evidence="2" key="2">
    <citation type="submission" date="2021-02" db="EMBL/GenBank/DDBJ databases">
        <authorList>
            <person name="Kimball J.A."/>
            <person name="Haas M.W."/>
            <person name="Macchietto M."/>
            <person name="Kono T."/>
            <person name="Duquette J."/>
            <person name="Shao M."/>
        </authorList>
    </citation>
    <scope>NUCLEOTIDE SEQUENCE</scope>
    <source>
        <tissue evidence="2">Fresh leaf tissue</tissue>
    </source>
</reference>
<evidence type="ECO:0000313" key="3">
    <source>
        <dbReference type="Proteomes" id="UP000729402"/>
    </source>
</evidence>
<dbReference type="Proteomes" id="UP000729402">
    <property type="component" value="Unassembled WGS sequence"/>
</dbReference>
<evidence type="ECO:0000256" key="1">
    <source>
        <dbReference type="SAM" id="MobiDB-lite"/>
    </source>
</evidence>
<accession>A0A8J5WN23</accession>
<feature type="compositionally biased region" description="Polar residues" evidence="1">
    <location>
        <begin position="70"/>
        <end position="80"/>
    </location>
</feature>
<comment type="caution">
    <text evidence="2">The sequence shown here is derived from an EMBL/GenBank/DDBJ whole genome shotgun (WGS) entry which is preliminary data.</text>
</comment>
<organism evidence="2 3">
    <name type="scientific">Zizania palustris</name>
    <name type="common">Northern wild rice</name>
    <dbReference type="NCBI Taxonomy" id="103762"/>
    <lineage>
        <taxon>Eukaryota</taxon>
        <taxon>Viridiplantae</taxon>
        <taxon>Streptophyta</taxon>
        <taxon>Embryophyta</taxon>
        <taxon>Tracheophyta</taxon>
        <taxon>Spermatophyta</taxon>
        <taxon>Magnoliopsida</taxon>
        <taxon>Liliopsida</taxon>
        <taxon>Poales</taxon>
        <taxon>Poaceae</taxon>
        <taxon>BOP clade</taxon>
        <taxon>Oryzoideae</taxon>
        <taxon>Oryzeae</taxon>
        <taxon>Zizaniinae</taxon>
        <taxon>Zizania</taxon>
    </lineage>
</organism>
<gene>
    <name evidence="2" type="ORF">GUJ93_ZPchr0012g20786</name>
</gene>
<reference evidence="2" key="1">
    <citation type="journal article" date="2021" name="bioRxiv">
        <title>Whole Genome Assembly and Annotation of Northern Wild Rice, Zizania palustris L., Supports a Whole Genome Duplication in the Zizania Genus.</title>
        <authorList>
            <person name="Haas M."/>
            <person name="Kono T."/>
            <person name="Macchietto M."/>
            <person name="Millas R."/>
            <person name="McGilp L."/>
            <person name="Shao M."/>
            <person name="Duquette J."/>
            <person name="Hirsch C.N."/>
            <person name="Kimball J."/>
        </authorList>
    </citation>
    <scope>NUCLEOTIDE SEQUENCE</scope>
    <source>
        <tissue evidence="2">Fresh leaf tissue</tissue>
    </source>
</reference>
<dbReference type="AlphaFoldDB" id="A0A8J5WN23"/>
<protein>
    <submittedName>
        <fullName evidence="2">Uncharacterized protein</fullName>
    </submittedName>
</protein>
<proteinExistence type="predicted"/>
<dbReference type="EMBL" id="JAAALK010000080">
    <property type="protein sequence ID" value="KAG8091472.1"/>
    <property type="molecule type" value="Genomic_DNA"/>
</dbReference>